<evidence type="ECO:0000256" key="4">
    <source>
        <dbReference type="SAM" id="MobiDB-lite"/>
    </source>
</evidence>
<dbReference type="OrthoDB" id="249703at2759"/>
<gene>
    <name evidence="5" type="ORF">PACLA_8A006996</name>
</gene>
<dbReference type="SUPFAM" id="SSF47616">
    <property type="entry name" value="GST C-terminal domain-like"/>
    <property type="match status" value="1"/>
</dbReference>
<dbReference type="Pfam" id="PF02798">
    <property type="entry name" value="GST_N"/>
    <property type="match status" value="1"/>
</dbReference>
<dbReference type="FunFam" id="3.40.30.10:FF:000233">
    <property type="entry name" value="Elongation factor 1-gamma"/>
    <property type="match status" value="1"/>
</dbReference>
<proteinExistence type="predicted"/>
<evidence type="ECO:0000256" key="1">
    <source>
        <dbReference type="ARBA" id="ARBA00022218"/>
    </source>
</evidence>
<dbReference type="SFLD" id="SFLDS00019">
    <property type="entry name" value="Glutathione_Transferase_(cytos"/>
    <property type="match status" value="1"/>
</dbReference>
<evidence type="ECO:0000256" key="2">
    <source>
        <dbReference type="ARBA" id="ARBA00022768"/>
    </source>
</evidence>
<dbReference type="PROSITE" id="PS50404">
    <property type="entry name" value="GST_NTER"/>
    <property type="match status" value="1"/>
</dbReference>
<dbReference type="FunFam" id="3.30.70.1010:FF:000001">
    <property type="entry name" value="Elongation factor 1-gamma 1"/>
    <property type="match status" value="1"/>
</dbReference>
<dbReference type="SMART" id="SM01183">
    <property type="entry name" value="EF1G"/>
    <property type="match status" value="1"/>
</dbReference>
<organism evidence="5 6">
    <name type="scientific">Paramuricea clavata</name>
    <name type="common">Red gorgonian</name>
    <name type="synonym">Violescent sea-whip</name>
    <dbReference type="NCBI Taxonomy" id="317549"/>
    <lineage>
        <taxon>Eukaryota</taxon>
        <taxon>Metazoa</taxon>
        <taxon>Cnidaria</taxon>
        <taxon>Anthozoa</taxon>
        <taxon>Octocorallia</taxon>
        <taxon>Malacalcyonacea</taxon>
        <taxon>Plexauridae</taxon>
        <taxon>Paramuricea</taxon>
    </lineage>
</organism>
<dbReference type="Gene3D" id="3.40.30.10">
    <property type="entry name" value="Glutaredoxin"/>
    <property type="match status" value="1"/>
</dbReference>
<sequence>MATGTLYTYPDNIRAFKILIAAQYSGAKVTVSPNFKLGETNKTADFLKKFPLGKVPAFEGSDGTSIFESNAISYYVANAQLRGNNDKDAALIQQFINFADNEILPSAATWVFPTYGIMQYNKQATDKAMDEIKKCLAYLNDHLLTKTYLVVEQITLADITVACNLLMLYKQVLEPAFRAPYGNVNRWFTTVINQPQFKNVVGTVQLCEKMAKFDAAKFAQLNPKKQKETKPAKEQKKKETPKKEKPKKEKKVKEEDEDDDIPKEPKKNPLAGLPQTTFDFDAFKREYSNKDTITEAIPYFWKHFDKENCSLWFCEYKYADELKRIFMSCNLVGGMLQRIEGLRKVAFGSMIIFGEDNNSSISGVWVFKGQTLGFELSEDFQVDSPSYDFKRLDPDNEDDRKLFNAYLAWEGDFGSKEVNQGKIFK</sequence>
<dbReference type="Pfam" id="PF00647">
    <property type="entry name" value="EF1G"/>
    <property type="match status" value="1"/>
</dbReference>
<accession>A0A7D9LKJ6</accession>
<dbReference type="Pfam" id="PF00043">
    <property type="entry name" value="GST_C"/>
    <property type="match status" value="1"/>
</dbReference>
<dbReference type="InterPro" id="IPR036249">
    <property type="entry name" value="Thioredoxin-like_sf"/>
</dbReference>
<feature type="compositionally biased region" description="Basic and acidic residues" evidence="4">
    <location>
        <begin position="225"/>
        <end position="254"/>
    </location>
</feature>
<dbReference type="InterPro" id="IPR001662">
    <property type="entry name" value="EF1B_G_C"/>
</dbReference>
<dbReference type="InterPro" id="IPR010987">
    <property type="entry name" value="Glutathione-S-Trfase_C-like"/>
</dbReference>
<dbReference type="GO" id="GO:0005737">
    <property type="term" value="C:cytoplasm"/>
    <property type="evidence" value="ECO:0007669"/>
    <property type="project" value="TreeGrafter"/>
</dbReference>
<dbReference type="PANTHER" id="PTHR43986:SF1">
    <property type="entry name" value="ELONGATION FACTOR 1-GAMMA"/>
    <property type="match status" value="1"/>
</dbReference>
<dbReference type="InterPro" id="IPR050802">
    <property type="entry name" value="EF-GSTs"/>
</dbReference>
<evidence type="ECO:0000313" key="5">
    <source>
        <dbReference type="EMBL" id="CAB4034385.1"/>
    </source>
</evidence>
<dbReference type="InterPro" id="IPR004046">
    <property type="entry name" value="GST_C"/>
</dbReference>
<dbReference type="SFLD" id="SFLDG00358">
    <property type="entry name" value="Main_(cytGST)"/>
    <property type="match status" value="1"/>
</dbReference>
<dbReference type="CDD" id="cd03044">
    <property type="entry name" value="GST_N_EF1Bgamma"/>
    <property type="match status" value="1"/>
</dbReference>
<dbReference type="CDD" id="cd03181">
    <property type="entry name" value="GST_C_EF1Bgamma_like"/>
    <property type="match status" value="1"/>
</dbReference>
<dbReference type="GO" id="GO:0003746">
    <property type="term" value="F:translation elongation factor activity"/>
    <property type="evidence" value="ECO:0007669"/>
    <property type="project" value="UniProtKB-UniRule"/>
</dbReference>
<dbReference type="SUPFAM" id="SSF52833">
    <property type="entry name" value="Thioredoxin-like"/>
    <property type="match status" value="1"/>
</dbReference>
<dbReference type="InterPro" id="IPR040079">
    <property type="entry name" value="Glutathione_S-Trfase"/>
</dbReference>
<dbReference type="InterPro" id="IPR004045">
    <property type="entry name" value="Glutathione_S-Trfase_N"/>
</dbReference>
<keyword evidence="2 5" id="KW-0251">Elongation factor</keyword>
<keyword evidence="6" id="KW-1185">Reference proteome</keyword>
<dbReference type="GO" id="GO:0005634">
    <property type="term" value="C:nucleus"/>
    <property type="evidence" value="ECO:0007669"/>
    <property type="project" value="TreeGrafter"/>
</dbReference>
<reference evidence="5" key="1">
    <citation type="submission" date="2020-04" db="EMBL/GenBank/DDBJ databases">
        <authorList>
            <person name="Alioto T."/>
            <person name="Alioto T."/>
            <person name="Gomez Garrido J."/>
        </authorList>
    </citation>
    <scope>NUCLEOTIDE SEQUENCE</scope>
    <source>
        <strain evidence="5">A484AB</strain>
    </source>
</reference>
<feature type="region of interest" description="Disordered" evidence="4">
    <location>
        <begin position="223"/>
        <end position="275"/>
    </location>
</feature>
<keyword evidence="3" id="KW-0648">Protein biosynthesis</keyword>
<evidence type="ECO:0000256" key="3">
    <source>
        <dbReference type="ARBA" id="ARBA00022917"/>
    </source>
</evidence>
<protein>
    <recommendedName>
        <fullName evidence="1">Elongation factor 1-gamma</fullName>
    </recommendedName>
</protein>
<comment type="caution">
    <text evidence="5">The sequence shown here is derived from an EMBL/GenBank/DDBJ whole genome shotgun (WGS) entry which is preliminary data.</text>
</comment>
<dbReference type="PROSITE" id="PS50405">
    <property type="entry name" value="GST_CTER"/>
    <property type="match status" value="1"/>
</dbReference>
<dbReference type="PROSITE" id="PS50040">
    <property type="entry name" value="EF1G_C"/>
    <property type="match status" value="1"/>
</dbReference>
<dbReference type="Gene3D" id="1.20.1050.10">
    <property type="match status" value="1"/>
</dbReference>
<name>A0A7D9LKJ6_PARCT</name>
<dbReference type="Gene3D" id="3.30.70.1010">
    <property type="entry name" value="Translation elongation factor EF1B, gamma chain, conserved domain"/>
    <property type="match status" value="1"/>
</dbReference>
<dbReference type="EMBL" id="CACRXK020020062">
    <property type="protein sequence ID" value="CAB4034385.1"/>
    <property type="molecule type" value="Genomic_DNA"/>
</dbReference>
<dbReference type="AlphaFoldDB" id="A0A7D9LKJ6"/>
<dbReference type="FunFam" id="1.20.1050.10:FF:000006">
    <property type="entry name" value="Elongation factor 1 gamma"/>
    <property type="match status" value="1"/>
</dbReference>
<dbReference type="SUPFAM" id="SSF89942">
    <property type="entry name" value="eEF1-gamma domain"/>
    <property type="match status" value="1"/>
</dbReference>
<dbReference type="Proteomes" id="UP001152795">
    <property type="component" value="Unassembled WGS sequence"/>
</dbReference>
<dbReference type="InterPro" id="IPR036433">
    <property type="entry name" value="EF1B_G_C_sf"/>
</dbReference>
<evidence type="ECO:0000313" key="6">
    <source>
        <dbReference type="Proteomes" id="UP001152795"/>
    </source>
</evidence>
<dbReference type="InterPro" id="IPR036282">
    <property type="entry name" value="Glutathione-S-Trfase_C_sf"/>
</dbReference>
<dbReference type="PANTHER" id="PTHR43986">
    <property type="entry name" value="ELONGATION FACTOR 1-GAMMA"/>
    <property type="match status" value="1"/>
</dbReference>